<evidence type="ECO:0000256" key="4">
    <source>
        <dbReference type="ARBA" id="ARBA00022984"/>
    </source>
</evidence>
<keyword evidence="8" id="KW-0732">Signal</keyword>
<accession>A0ABW4JGN0</accession>
<evidence type="ECO:0000256" key="8">
    <source>
        <dbReference type="SAM" id="SignalP"/>
    </source>
</evidence>
<dbReference type="PANTHER" id="PTHR30582:SF2">
    <property type="entry name" value="L,D-TRANSPEPTIDASE YCIB-RELATED"/>
    <property type="match status" value="1"/>
</dbReference>
<dbReference type="Pfam" id="PF01471">
    <property type="entry name" value="PG_binding_1"/>
    <property type="match status" value="1"/>
</dbReference>
<evidence type="ECO:0000313" key="11">
    <source>
        <dbReference type="Proteomes" id="UP001597079"/>
    </source>
</evidence>
<feature type="domain" description="L,D-TPase catalytic" evidence="9">
    <location>
        <begin position="211"/>
        <end position="328"/>
    </location>
</feature>
<reference evidence="11" key="1">
    <citation type="journal article" date="2019" name="Int. J. Syst. Evol. Microbiol.">
        <title>The Global Catalogue of Microorganisms (GCM) 10K type strain sequencing project: providing services to taxonomists for standard genome sequencing and annotation.</title>
        <authorList>
            <consortium name="The Broad Institute Genomics Platform"/>
            <consortium name="The Broad Institute Genome Sequencing Center for Infectious Disease"/>
            <person name="Wu L."/>
            <person name="Ma J."/>
        </authorList>
    </citation>
    <scope>NUCLEOTIDE SEQUENCE [LARGE SCALE GENOMIC DNA]</scope>
    <source>
        <strain evidence="11">CGMCC 1.12286</strain>
    </source>
</reference>
<keyword evidence="4 6" id="KW-0573">Peptidoglycan synthesis</keyword>
<feature type="active site" description="Nucleophile" evidence="6">
    <location>
        <position position="304"/>
    </location>
</feature>
<feature type="region of interest" description="Disordered" evidence="7">
    <location>
        <begin position="26"/>
        <end position="89"/>
    </location>
</feature>
<feature type="active site" description="Proton donor/acceptor" evidence="6">
    <location>
        <position position="289"/>
    </location>
</feature>
<dbReference type="InterPro" id="IPR036365">
    <property type="entry name" value="PGBD-like_sf"/>
</dbReference>
<evidence type="ECO:0000256" key="2">
    <source>
        <dbReference type="ARBA" id="ARBA00022679"/>
    </source>
</evidence>
<keyword evidence="11" id="KW-1185">Reference proteome</keyword>
<evidence type="ECO:0000313" key="10">
    <source>
        <dbReference type="EMBL" id="MFD1675163.1"/>
    </source>
</evidence>
<feature type="chain" id="PRO_5045379449" evidence="8">
    <location>
        <begin position="22"/>
        <end position="329"/>
    </location>
</feature>
<dbReference type="CDD" id="cd16913">
    <property type="entry name" value="YkuD_like"/>
    <property type="match status" value="1"/>
</dbReference>
<dbReference type="PROSITE" id="PS52029">
    <property type="entry name" value="LD_TPASE"/>
    <property type="match status" value="1"/>
</dbReference>
<evidence type="ECO:0000256" key="3">
    <source>
        <dbReference type="ARBA" id="ARBA00022960"/>
    </source>
</evidence>
<evidence type="ECO:0000256" key="7">
    <source>
        <dbReference type="SAM" id="MobiDB-lite"/>
    </source>
</evidence>
<dbReference type="PANTHER" id="PTHR30582">
    <property type="entry name" value="L,D-TRANSPEPTIDASE"/>
    <property type="match status" value="1"/>
</dbReference>
<sequence length="329" mass="35115">MKLRRWIYTFALAVCTVAAMALNGCASSPQSQPTNGTATTGNQTTGGSNTTTNDTGKQTTGNQQGNGSSGTSTAPSGNKPPHKSAPKKLPLVELGNHSNDASYLNESLSVLGYLPVRFTPAHGVSTSTAETAFSLTTTPLPGNYTWTYSSAANALSKLWQPHTDNVITEGALMRFQLDHHLSIDGVAGPQVWTALQKALKAHEHTTAPYTYITVDESGTETLRVWQNNQVVLQTPANTGIASAPTSIGTWPIYLRYQSQEMRGTAPDGETYDDPGVPYVNYFHGGDAVHGFPRSQYGYPQSLGCVEIPISAAKTVYSLVNYGTLVSVRP</sequence>
<comment type="pathway">
    <text evidence="1 6">Cell wall biogenesis; peptidoglycan biosynthesis.</text>
</comment>
<dbReference type="Gene3D" id="1.10.101.10">
    <property type="entry name" value="PGBD-like superfamily/PGBD"/>
    <property type="match status" value="1"/>
</dbReference>
<evidence type="ECO:0000256" key="5">
    <source>
        <dbReference type="ARBA" id="ARBA00023316"/>
    </source>
</evidence>
<organism evidence="10 11">
    <name type="scientific">Alicyclobacillus fodiniaquatilis</name>
    <dbReference type="NCBI Taxonomy" id="1661150"/>
    <lineage>
        <taxon>Bacteria</taxon>
        <taxon>Bacillati</taxon>
        <taxon>Bacillota</taxon>
        <taxon>Bacilli</taxon>
        <taxon>Bacillales</taxon>
        <taxon>Alicyclobacillaceae</taxon>
        <taxon>Alicyclobacillus</taxon>
    </lineage>
</organism>
<protein>
    <submittedName>
        <fullName evidence="10">L,D-transpeptidase family protein</fullName>
    </submittedName>
</protein>
<dbReference type="EMBL" id="JBHUCX010000027">
    <property type="protein sequence ID" value="MFD1675163.1"/>
    <property type="molecule type" value="Genomic_DNA"/>
</dbReference>
<gene>
    <name evidence="10" type="ORF">ACFSB2_10705</name>
</gene>
<dbReference type="InterPro" id="IPR036366">
    <property type="entry name" value="PGBDSf"/>
</dbReference>
<comment type="caution">
    <text evidence="10">The sequence shown here is derived from an EMBL/GenBank/DDBJ whole genome shotgun (WGS) entry which is preliminary data.</text>
</comment>
<dbReference type="Gene3D" id="2.40.440.10">
    <property type="entry name" value="L,D-transpeptidase catalytic domain-like"/>
    <property type="match status" value="1"/>
</dbReference>
<feature type="signal peptide" evidence="8">
    <location>
        <begin position="1"/>
        <end position="21"/>
    </location>
</feature>
<keyword evidence="5 6" id="KW-0961">Cell wall biogenesis/degradation</keyword>
<name>A0ABW4JGN0_9BACL</name>
<dbReference type="Proteomes" id="UP001597079">
    <property type="component" value="Unassembled WGS sequence"/>
</dbReference>
<evidence type="ECO:0000259" key="9">
    <source>
        <dbReference type="PROSITE" id="PS52029"/>
    </source>
</evidence>
<evidence type="ECO:0000256" key="1">
    <source>
        <dbReference type="ARBA" id="ARBA00004752"/>
    </source>
</evidence>
<dbReference type="SUPFAM" id="SSF141523">
    <property type="entry name" value="L,D-transpeptidase catalytic domain-like"/>
    <property type="match status" value="1"/>
</dbReference>
<keyword evidence="3 6" id="KW-0133">Cell shape</keyword>
<dbReference type="InterPro" id="IPR002477">
    <property type="entry name" value="Peptidoglycan-bd-like"/>
</dbReference>
<proteinExistence type="predicted"/>
<dbReference type="Pfam" id="PF03734">
    <property type="entry name" value="YkuD"/>
    <property type="match status" value="1"/>
</dbReference>
<evidence type="ECO:0000256" key="6">
    <source>
        <dbReference type="PROSITE-ProRule" id="PRU01373"/>
    </source>
</evidence>
<feature type="compositionally biased region" description="Low complexity" evidence="7">
    <location>
        <begin position="34"/>
        <end position="73"/>
    </location>
</feature>
<dbReference type="RefSeq" id="WP_377943036.1">
    <property type="nucleotide sequence ID" value="NZ_JBHUCX010000027.1"/>
</dbReference>
<dbReference type="InterPro" id="IPR050979">
    <property type="entry name" value="LD-transpeptidase"/>
</dbReference>
<dbReference type="InterPro" id="IPR038063">
    <property type="entry name" value="Transpep_catalytic_dom"/>
</dbReference>
<dbReference type="InterPro" id="IPR005490">
    <property type="entry name" value="LD_TPept_cat_dom"/>
</dbReference>
<dbReference type="SUPFAM" id="SSF47090">
    <property type="entry name" value="PGBD-like"/>
    <property type="match status" value="1"/>
</dbReference>
<keyword evidence="2" id="KW-0808">Transferase</keyword>